<name>A0A398AE86_BRACM</name>
<evidence type="ECO:0000313" key="6">
    <source>
        <dbReference type="EMBL" id="RID73970.1"/>
    </source>
</evidence>
<keyword evidence="5" id="KW-0732">Signal</keyword>
<dbReference type="EMBL" id="CM010629">
    <property type="protein sequence ID" value="RID73970.1"/>
    <property type="molecule type" value="Genomic_DNA"/>
</dbReference>
<keyword evidence="3" id="KW-0713">Self-incompatibility</keyword>
<evidence type="ECO:0000256" key="2">
    <source>
        <dbReference type="ARBA" id="ARBA00005581"/>
    </source>
</evidence>
<comment type="similarity">
    <text evidence="2">Belongs to the plant self-incompatibility (S1) protein family.</text>
</comment>
<accession>A0A398AE86</accession>
<evidence type="ECO:0000313" key="7">
    <source>
        <dbReference type="Proteomes" id="UP000264353"/>
    </source>
</evidence>
<evidence type="ECO:0000256" key="4">
    <source>
        <dbReference type="ARBA" id="ARBA00022525"/>
    </source>
</evidence>
<evidence type="ECO:0000256" key="1">
    <source>
        <dbReference type="ARBA" id="ARBA00004613"/>
    </source>
</evidence>
<dbReference type="AlphaFoldDB" id="A0A398AE86"/>
<dbReference type="GO" id="GO:0005576">
    <property type="term" value="C:extracellular region"/>
    <property type="evidence" value="ECO:0007669"/>
    <property type="project" value="UniProtKB-SubCell"/>
</dbReference>
<reference evidence="6 7" key="1">
    <citation type="submission" date="2018-06" db="EMBL/GenBank/DDBJ databases">
        <title>WGS assembly of Brassica rapa FPsc.</title>
        <authorList>
            <person name="Bowman J."/>
            <person name="Kohchi T."/>
            <person name="Yamato K."/>
            <person name="Jenkins J."/>
            <person name="Shu S."/>
            <person name="Ishizaki K."/>
            <person name="Yamaoka S."/>
            <person name="Nishihama R."/>
            <person name="Nakamura Y."/>
            <person name="Berger F."/>
            <person name="Adam C."/>
            <person name="Aki S."/>
            <person name="Althoff F."/>
            <person name="Araki T."/>
            <person name="Arteaga-Vazquez M."/>
            <person name="Balasubrmanian S."/>
            <person name="Bauer D."/>
            <person name="Boehm C."/>
            <person name="Briginshaw L."/>
            <person name="Caballero-Perez J."/>
            <person name="Catarino B."/>
            <person name="Chen F."/>
            <person name="Chiyoda S."/>
            <person name="Chovatia M."/>
            <person name="Davies K."/>
            <person name="Delmans M."/>
            <person name="Demura T."/>
            <person name="Dierschke T."/>
            <person name="Dolan L."/>
            <person name="Dorantes-Acosta A."/>
            <person name="Eklund D."/>
            <person name="Florent S."/>
            <person name="Flores-Sandoval E."/>
            <person name="Fujiyama A."/>
            <person name="Fukuzawa H."/>
            <person name="Galik B."/>
            <person name="Grimanelli D."/>
            <person name="Grimwood J."/>
            <person name="Grossniklaus U."/>
            <person name="Hamada T."/>
            <person name="Haseloff J."/>
            <person name="Hetherington A."/>
            <person name="Higo A."/>
            <person name="Hirakawa Y."/>
            <person name="Hundley H."/>
            <person name="Ikeda Y."/>
            <person name="Inoue K."/>
            <person name="Inoue S."/>
            <person name="Ishida S."/>
            <person name="Jia Q."/>
            <person name="Kakita M."/>
            <person name="Kanazawa T."/>
            <person name="Kawai Y."/>
            <person name="Kawashima T."/>
            <person name="Kennedy M."/>
            <person name="Kinose K."/>
            <person name="Kinoshita T."/>
            <person name="Kohara Y."/>
            <person name="Koide E."/>
            <person name="Komatsu K."/>
            <person name="Kopischke S."/>
            <person name="Kubo M."/>
            <person name="Kyozuka J."/>
            <person name="Lagercrantz U."/>
            <person name="Lin S."/>
            <person name="Lindquist E."/>
            <person name="Lipzen A."/>
            <person name="Lu C."/>
            <person name="Luna E."/>
            <person name="Martienssen R."/>
            <person name="Minamino N."/>
            <person name="Mizutani M."/>
            <person name="Mizutani M."/>
            <person name="Mochizuki N."/>
            <person name="Monte I."/>
            <person name="Mosher R."/>
            <person name="Nagasaki H."/>
            <person name="Nakagami H."/>
            <person name="Naramoto S."/>
            <person name="Nishitani K."/>
            <person name="Ohtani M."/>
            <person name="Okamoto T."/>
            <person name="Okumura M."/>
            <person name="Phillips J."/>
            <person name="Pollak B."/>
            <person name="Reinders A."/>
            <person name="Roevekamp M."/>
            <person name="Sano R."/>
            <person name="Sawa S."/>
            <person name="Schmid M."/>
            <person name="Shirakawa M."/>
            <person name="Solano R."/>
            <person name="Spunde A."/>
            <person name="Suetsugu N."/>
            <person name="Sugano S."/>
            <person name="Sugiyama A."/>
            <person name="Sun R."/>
            <person name="Suzuki Y."/>
            <person name="Takenaka M."/>
            <person name="Takezawa D."/>
            <person name="Tomogane H."/>
            <person name="Tsuzuki M."/>
            <person name="Ueda T."/>
            <person name="Umeda M."/>
            <person name="Ward J."/>
            <person name="Watanabe Y."/>
            <person name="Yazaki K."/>
            <person name="Yokoyama R."/>
            <person name="Yoshitake Y."/>
            <person name="Yotsui I."/>
            <person name="Zachgo S."/>
            <person name="Schmutz J."/>
        </authorList>
    </citation>
    <scope>NUCLEOTIDE SEQUENCE [LARGE SCALE GENOMIC DNA]</scope>
    <source>
        <strain evidence="7">cv. B-3</strain>
    </source>
</reference>
<comment type="subcellular location">
    <subcellularLocation>
        <location evidence="1">Secreted</location>
    </subcellularLocation>
</comment>
<dbReference type="Proteomes" id="UP000264353">
    <property type="component" value="Chromosome A2"/>
</dbReference>
<dbReference type="GO" id="GO:0060320">
    <property type="term" value="P:rejection of self pollen"/>
    <property type="evidence" value="ECO:0007669"/>
    <property type="project" value="UniProtKB-KW"/>
</dbReference>
<evidence type="ECO:0000256" key="3">
    <source>
        <dbReference type="ARBA" id="ARBA00022471"/>
    </source>
</evidence>
<protein>
    <submittedName>
        <fullName evidence="6">Uncharacterized protein</fullName>
    </submittedName>
</protein>
<gene>
    <name evidence="6" type="ORF">BRARA_B01089</name>
</gene>
<sequence length="140" mass="16557">MLINVKRYTKKRFLLCILVLRKVLDVLQTLYNSKTTLELVIYSLSNVNCWNNRRVTQGAIYVLPHTIYSFPVKEKGSNRIVWKCELKDAKNKKYLIIWRAYRGAALPRCGQIHEYIAELKGVSLVRNNKPVKEFFTWTKY</sequence>
<proteinExistence type="inferred from homology"/>
<keyword evidence="4" id="KW-0964">Secreted</keyword>
<organism evidence="6 7">
    <name type="scientific">Brassica campestris</name>
    <name type="common">Field mustard</name>
    <dbReference type="NCBI Taxonomy" id="3711"/>
    <lineage>
        <taxon>Eukaryota</taxon>
        <taxon>Viridiplantae</taxon>
        <taxon>Streptophyta</taxon>
        <taxon>Embryophyta</taxon>
        <taxon>Tracheophyta</taxon>
        <taxon>Spermatophyta</taxon>
        <taxon>Magnoliopsida</taxon>
        <taxon>eudicotyledons</taxon>
        <taxon>Gunneridae</taxon>
        <taxon>Pentapetalae</taxon>
        <taxon>rosids</taxon>
        <taxon>malvids</taxon>
        <taxon>Brassicales</taxon>
        <taxon>Brassicaceae</taxon>
        <taxon>Brassiceae</taxon>
        <taxon>Brassica</taxon>
    </lineage>
</organism>
<dbReference type="InterPro" id="IPR010264">
    <property type="entry name" value="Self-incomp_S1"/>
</dbReference>
<evidence type="ECO:0000256" key="5">
    <source>
        <dbReference type="ARBA" id="ARBA00022729"/>
    </source>
</evidence>
<dbReference type="Pfam" id="PF05938">
    <property type="entry name" value="Self-incomp_S1"/>
    <property type="match status" value="1"/>
</dbReference>